<proteinExistence type="predicted"/>
<protein>
    <submittedName>
        <fullName evidence="1">Uncharacterized protein</fullName>
    </submittedName>
</protein>
<dbReference type="EMBL" id="FZQP02005332">
    <property type="protein sequence ID" value="VVD01390.1"/>
    <property type="molecule type" value="Genomic_DNA"/>
</dbReference>
<accession>A0A5E4QTB8</accession>
<dbReference type="Proteomes" id="UP000324832">
    <property type="component" value="Unassembled WGS sequence"/>
</dbReference>
<evidence type="ECO:0000313" key="1">
    <source>
        <dbReference type="EMBL" id="VVD01390.1"/>
    </source>
</evidence>
<reference evidence="1 2" key="1">
    <citation type="submission" date="2017-07" db="EMBL/GenBank/DDBJ databases">
        <authorList>
            <person name="Talla V."/>
            <person name="Backstrom N."/>
        </authorList>
    </citation>
    <scope>NUCLEOTIDE SEQUENCE [LARGE SCALE GENOMIC DNA]</scope>
</reference>
<evidence type="ECO:0000313" key="2">
    <source>
        <dbReference type="Proteomes" id="UP000324832"/>
    </source>
</evidence>
<organism evidence="1 2">
    <name type="scientific">Leptidea sinapis</name>
    <dbReference type="NCBI Taxonomy" id="189913"/>
    <lineage>
        <taxon>Eukaryota</taxon>
        <taxon>Metazoa</taxon>
        <taxon>Ecdysozoa</taxon>
        <taxon>Arthropoda</taxon>
        <taxon>Hexapoda</taxon>
        <taxon>Insecta</taxon>
        <taxon>Pterygota</taxon>
        <taxon>Neoptera</taxon>
        <taxon>Endopterygota</taxon>
        <taxon>Lepidoptera</taxon>
        <taxon>Glossata</taxon>
        <taxon>Ditrysia</taxon>
        <taxon>Papilionoidea</taxon>
        <taxon>Pieridae</taxon>
        <taxon>Dismorphiinae</taxon>
        <taxon>Leptidea</taxon>
    </lineage>
</organism>
<gene>
    <name evidence="1" type="ORF">LSINAPIS_LOCUS11820</name>
</gene>
<dbReference type="AlphaFoldDB" id="A0A5E4QTB8"/>
<keyword evidence="2" id="KW-1185">Reference proteome</keyword>
<sequence length="96" mass="10891">MIKSILLLTRDPEKATLLKEKKEKKRKPYSESRGKCDQFHRDKVESWWFKFKEDSWLGVHVRGVPSCALQPFGGGGVPGDLQGVFNRTDGADQRGS</sequence>
<name>A0A5E4QTB8_9NEOP</name>